<organism evidence="3 4">
    <name type="scientific">Clathrus columnatus</name>
    <dbReference type="NCBI Taxonomy" id="1419009"/>
    <lineage>
        <taxon>Eukaryota</taxon>
        <taxon>Fungi</taxon>
        <taxon>Dikarya</taxon>
        <taxon>Basidiomycota</taxon>
        <taxon>Agaricomycotina</taxon>
        <taxon>Agaricomycetes</taxon>
        <taxon>Phallomycetidae</taxon>
        <taxon>Phallales</taxon>
        <taxon>Clathraceae</taxon>
        <taxon>Clathrus</taxon>
    </lineage>
</organism>
<evidence type="ECO:0000256" key="1">
    <source>
        <dbReference type="SAM" id="Coils"/>
    </source>
</evidence>
<feature type="coiled-coil region" evidence="1">
    <location>
        <begin position="7"/>
        <end position="41"/>
    </location>
</feature>
<feature type="compositionally biased region" description="Basic and acidic residues" evidence="2">
    <location>
        <begin position="255"/>
        <end position="267"/>
    </location>
</feature>
<sequence>MDLLTDLEFLRQDNTTLLKEVQTLRQQSDLLRERSEELERRLRGHPVQNVSNAEQEKVRITLCDSKISKTETNDGGPTNTAPHPDTNVRKLPKTLSEPQIVIRSTQLQSPHISIAWDESPVERVAPAQLRDTRRFSGIFTSVQSGPHLIGEAPANYPINECFSPPSPASEPHRDIRIPSLRSVVPPVSGVALPNIAAGLLELRLIKKETYDTPAAVASFMHKLIPASHRDSLVSIVWPEPETGLRPPAKGNKCMDSSRRSRSMDPPHRTHQPPVLPPIMTDNTDIARLVTGPAVSIRALAASTKSEINKDNNKGVDDKKGHQNTNSRPKMWPRKEESITHCPPCERDAWVLLLALAYAAFPDSKVAKKMRRLPVTIRLQMIAWMPPGINVYANMEFASTTVDEALGQLWDSKKEILRLRNGWES</sequence>
<comment type="caution">
    <text evidence="3">The sequence shown here is derived from an EMBL/GenBank/DDBJ whole genome shotgun (WGS) entry which is preliminary data.</text>
</comment>
<feature type="compositionally biased region" description="Basic and acidic residues" evidence="2">
    <location>
        <begin position="306"/>
        <end position="320"/>
    </location>
</feature>
<proteinExistence type="predicted"/>
<reference evidence="3" key="1">
    <citation type="submission" date="2021-10" db="EMBL/GenBank/DDBJ databases">
        <title>De novo Genome Assembly of Clathrus columnatus (Basidiomycota, Fungi) Using Illumina and Nanopore Sequence Data.</title>
        <authorList>
            <person name="Ogiso-Tanaka E."/>
            <person name="Itagaki H."/>
            <person name="Hosoya T."/>
            <person name="Hosaka K."/>
        </authorList>
    </citation>
    <scope>NUCLEOTIDE SEQUENCE</scope>
    <source>
        <strain evidence="3">MO-923</strain>
    </source>
</reference>
<evidence type="ECO:0000313" key="4">
    <source>
        <dbReference type="Proteomes" id="UP001050691"/>
    </source>
</evidence>
<feature type="region of interest" description="Disordered" evidence="2">
    <location>
        <begin position="305"/>
        <end position="334"/>
    </location>
</feature>
<evidence type="ECO:0000313" key="3">
    <source>
        <dbReference type="EMBL" id="GJJ11868.1"/>
    </source>
</evidence>
<gene>
    <name evidence="3" type="ORF">Clacol_006106</name>
</gene>
<protein>
    <submittedName>
        <fullName evidence="3">Uncharacterized protein</fullName>
    </submittedName>
</protein>
<feature type="region of interest" description="Disordered" evidence="2">
    <location>
        <begin position="65"/>
        <end position="89"/>
    </location>
</feature>
<accession>A0AAV5AED6</accession>
<keyword evidence="1" id="KW-0175">Coiled coil</keyword>
<dbReference type="EMBL" id="BPWL01000007">
    <property type="protein sequence ID" value="GJJ11868.1"/>
    <property type="molecule type" value="Genomic_DNA"/>
</dbReference>
<keyword evidence="4" id="KW-1185">Reference proteome</keyword>
<name>A0AAV5AED6_9AGAM</name>
<dbReference type="Proteomes" id="UP001050691">
    <property type="component" value="Unassembled WGS sequence"/>
</dbReference>
<feature type="region of interest" description="Disordered" evidence="2">
    <location>
        <begin position="243"/>
        <end position="279"/>
    </location>
</feature>
<evidence type="ECO:0000256" key="2">
    <source>
        <dbReference type="SAM" id="MobiDB-lite"/>
    </source>
</evidence>
<dbReference type="AlphaFoldDB" id="A0AAV5AED6"/>